<evidence type="ECO:0008006" key="5">
    <source>
        <dbReference type="Google" id="ProtNLM"/>
    </source>
</evidence>
<accession>A0ABD3W4I1</accession>
<comment type="caution">
    <text evidence="3">The sequence shown here is derived from an EMBL/GenBank/DDBJ whole genome shotgun (WGS) entry which is preliminary data.</text>
</comment>
<keyword evidence="1" id="KW-1133">Transmembrane helix</keyword>
<keyword evidence="2" id="KW-0732">Signal</keyword>
<keyword evidence="4" id="KW-1185">Reference proteome</keyword>
<dbReference type="EMBL" id="JBJQND010000008">
    <property type="protein sequence ID" value="KAL3868775.1"/>
    <property type="molecule type" value="Genomic_DNA"/>
</dbReference>
<keyword evidence="1" id="KW-0472">Membrane</keyword>
<evidence type="ECO:0000256" key="2">
    <source>
        <dbReference type="SAM" id="SignalP"/>
    </source>
</evidence>
<feature type="signal peptide" evidence="2">
    <location>
        <begin position="1"/>
        <end position="20"/>
    </location>
</feature>
<organism evidence="3 4">
    <name type="scientific">Sinanodonta woodiana</name>
    <name type="common">Chinese pond mussel</name>
    <name type="synonym">Anodonta woodiana</name>
    <dbReference type="NCBI Taxonomy" id="1069815"/>
    <lineage>
        <taxon>Eukaryota</taxon>
        <taxon>Metazoa</taxon>
        <taxon>Spiralia</taxon>
        <taxon>Lophotrochozoa</taxon>
        <taxon>Mollusca</taxon>
        <taxon>Bivalvia</taxon>
        <taxon>Autobranchia</taxon>
        <taxon>Heteroconchia</taxon>
        <taxon>Palaeoheterodonta</taxon>
        <taxon>Unionida</taxon>
        <taxon>Unionoidea</taxon>
        <taxon>Unionidae</taxon>
        <taxon>Unioninae</taxon>
        <taxon>Sinanodonta</taxon>
    </lineage>
</organism>
<evidence type="ECO:0000256" key="1">
    <source>
        <dbReference type="SAM" id="Phobius"/>
    </source>
</evidence>
<evidence type="ECO:0000313" key="4">
    <source>
        <dbReference type="Proteomes" id="UP001634394"/>
    </source>
</evidence>
<sequence>MLVAWTFVLFVAYLAEPTQSVITYMAQCNYDATLGFSTTVGVEKATTDTVHQIVALTSTSTIVAGCTVSQVGTTNQYTSTFLLHPTGTDVSPSECGAAFTKVDSDSDGLVDEVTFTFLVQSIDGYILNTDDIFQWKCTKADHNNVIIQTYTISSLPVTNLNLKSQLALEVFDADGPLVNPNAELTLGGSYFLRVKHTYANSKNQQIGIYVNRLVFYEGTDSTSIPHVVSIEGGCKQTVTAYGLSTNFVKNVNSVLPVGGGAAAGGTDGVYASDSGTFQPALWLKSTGISTSLKIEADIVQCLLADQSKCDDPQTSLCSAGNRRRRAAEDTGLQNLTTLGTRFTISFLAGSNDQISGTKDNKGTMEVCYQTYTFWIVILVFGILMLMCLIFAVYLFFRLRREKNSRRKTEEKYGVINPTF</sequence>
<proteinExistence type="predicted"/>
<keyword evidence="1" id="KW-0812">Transmembrane</keyword>
<reference evidence="3 4" key="1">
    <citation type="submission" date="2024-11" db="EMBL/GenBank/DDBJ databases">
        <title>Chromosome-level genome assembly of the freshwater bivalve Anodonta woodiana.</title>
        <authorList>
            <person name="Chen X."/>
        </authorList>
    </citation>
    <scope>NUCLEOTIDE SEQUENCE [LARGE SCALE GENOMIC DNA]</scope>
    <source>
        <strain evidence="3">MN2024</strain>
        <tissue evidence="3">Gills</tissue>
    </source>
</reference>
<dbReference type="AlphaFoldDB" id="A0ABD3W4I1"/>
<feature type="chain" id="PRO_5044872106" description="Transmembrane protein" evidence="2">
    <location>
        <begin position="21"/>
        <end position="419"/>
    </location>
</feature>
<evidence type="ECO:0000313" key="3">
    <source>
        <dbReference type="EMBL" id="KAL3868775.1"/>
    </source>
</evidence>
<name>A0ABD3W4I1_SINWO</name>
<gene>
    <name evidence="3" type="ORF">ACJMK2_041538</name>
</gene>
<dbReference type="Proteomes" id="UP001634394">
    <property type="component" value="Unassembled WGS sequence"/>
</dbReference>
<feature type="transmembrane region" description="Helical" evidence="1">
    <location>
        <begin position="371"/>
        <end position="396"/>
    </location>
</feature>
<protein>
    <recommendedName>
        <fullName evidence="5">Transmembrane protein</fullName>
    </recommendedName>
</protein>